<keyword evidence="3" id="KW-1185">Reference proteome</keyword>
<dbReference type="Pfam" id="PF07045">
    <property type="entry name" value="DUF1330"/>
    <property type="match status" value="1"/>
</dbReference>
<gene>
    <name evidence="2" type="ORF">OY187_17075</name>
</gene>
<proteinExistence type="predicted"/>
<evidence type="ECO:0000313" key="3">
    <source>
        <dbReference type="Proteomes" id="UP001084650"/>
    </source>
</evidence>
<dbReference type="PANTHER" id="PTHR41521:SF4">
    <property type="entry name" value="BLR0684 PROTEIN"/>
    <property type="match status" value="1"/>
</dbReference>
<name>A0ABT4HI46_MYCIR</name>
<dbReference type="EMBL" id="JAPQYE010000007">
    <property type="protein sequence ID" value="MCZ0729769.1"/>
    <property type="molecule type" value="Genomic_DNA"/>
</dbReference>
<evidence type="ECO:0000313" key="2">
    <source>
        <dbReference type="EMBL" id="MCZ0729769.1"/>
    </source>
</evidence>
<dbReference type="SUPFAM" id="SSF54909">
    <property type="entry name" value="Dimeric alpha+beta barrel"/>
    <property type="match status" value="1"/>
</dbReference>
<accession>A0ABT4HI46</accession>
<dbReference type="RefSeq" id="WP_268786666.1">
    <property type="nucleotide sequence ID" value="NZ_JAPQYE010000007.1"/>
</dbReference>
<evidence type="ECO:0000259" key="1">
    <source>
        <dbReference type="Pfam" id="PF07045"/>
    </source>
</evidence>
<dbReference type="Proteomes" id="UP001084650">
    <property type="component" value="Unassembled WGS sequence"/>
</dbReference>
<dbReference type="InterPro" id="IPR011008">
    <property type="entry name" value="Dimeric_a/b-barrel"/>
</dbReference>
<dbReference type="InterPro" id="IPR010753">
    <property type="entry name" value="DUF1330"/>
</dbReference>
<feature type="domain" description="DUF1330" evidence="1">
    <location>
        <begin position="6"/>
        <end position="97"/>
    </location>
</feature>
<reference evidence="2" key="1">
    <citation type="submission" date="2022-12" db="EMBL/GenBank/DDBJ databases">
        <title>Whole genome sequence of Mycolicibacterium iranicum strain SBH312.</title>
        <authorList>
            <person name="Jani J."/>
            <person name="Arifin Mustapha Z."/>
            <person name="Ahmed K."/>
            <person name="Kai Ling C."/>
        </authorList>
    </citation>
    <scope>NUCLEOTIDE SEQUENCE</scope>
    <source>
        <strain evidence="2">SBH312</strain>
    </source>
</reference>
<protein>
    <submittedName>
        <fullName evidence="2">DUF1330 domain-containing protein</fullName>
    </submittedName>
</protein>
<sequence length="97" mass="10551">MATTPKGYVIITEEIKDPAGMAEYAKLASQTMANAKVLAFGPATETLEGQWHGTQTVLLEFESVDAAKEWYYSDAYQEALKLRQAAADCNGIIISGF</sequence>
<dbReference type="PANTHER" id="PTHR41521">
    <property type="match status" value="1"/>
</dbReference>
<dbReference type="Gene3D" id="3.30.70.100">
    <property type="match status" value="1"/>
</dbReference>
<organism evidence="2 3">
    <name type="scientific">Mycolicibacterium iranicum</name>
    <name type="common">Mycobacterium iranicum</name>
    <dbReference type="NCBI Taxonomy" id="912594"/>
    <lineage>
        <taxon>Bacteria</taxon>
        <taxon>Bacillati</taxon>
        <taxon>Actinomycetota</taxon>
        <taxon>Actinomycetes</taxon>
        <taxon>Mycobacteriales</taxon>
        <taxon>Mycobacteriaceae</taxon>
        <taxon>Mycolicibacterium</taxon>
    </lineage>
</organism>
<comment type="caution">
    <text evidence="2">The sequence shown here is derived from an EMBL/GenBank/DDBJ whole genome shotgun (WGS) entry which is preliminary data.</text>
</comment>